<organism evidence="1 2">
    <name type="scientific">Apis cerana cerana</name>
    <name type="common">Oriental honeybee</name>
    <dbReference type="NCBI Taxonomy" id="94128"/>
    <lineage>
        <taxon>Eukaryota</taxon>
        <taxon>Metazoa</taxon>
        <taxon>Ecdysozoa</taxon>
        <taxon>Arthropoda</taxon>
        <taxon>Hexapoda</taxon>
        <taxon>Insecta</taxon>
        <taxon>Pterygota</taxon>
        <taxon>Neoptera</taxon>
        <taxon>Endopterygota</taxon>
        <taxon>Hymenoptera</taxon>
        <taxon>Apocrita</taxon>
        <taxon>Aculeata</taxon>
        <taxon>Apoidea</taxon>
        <taxon>Anthophila</taxon>
        <taxon>Apidae</taxon>
        <taxon>Apis</taxon>
    </lineage>
</organism>
<accession>A0A2A3E271</accession>
<evidence type="ECO:0000313" key="1">
    <source>
        <dbReference type="EMBL" id="PBC25191.1"/>
    </source>
</evidence>
<name>A0A2A3E271_APICC</name>
<keyword evidence="2" id="KW-1185">Reference proteome</keyword>
<sequence length="86" mass="10324">MLLQQWYSYQKQPDDDVTTHIVKLENLAHRLQTLSEKIPNQMIITKILITLPPSFKYFISAWESTQPNERTYQSYLTHKSYFKAHH</sequence>
<protein>
    <submittedName>
        <fullName evidence="1">Copia protein</fullName>
    </submittedName>
</protein>
<dbReference type="EMBL" id="KZ288494">
    <property type="protein sequence ID" value="PBC25191.1"/>
    <property type="molecule type" value="Genomic_DNA"/>
</dbReference>
<dbReference type="Proteomes" id="UP000242457">
    <property type="component" value="Unassembled WGS sequence"/>
</dbReference>
<reference evidence="1 2" key="1">
    <citation type="submission" date="2014-07" db="EMBL/GenBank/DDBJ databases">
        <title>Genomic and transcriptomic analysis on Apis cerana provide comprehensive insights into honey bee biology.</title>
        <authorList>
            <person name="Diao Q."/>
            <person name="Sun L."/>
            <person name="Zheng H."/>
            <person name="Zheng H."/>
            <person name="Xu S."/>
            <person name="Wang S."/>
            <person name="Zeng Z."/>
            <person name="Hu F."/>
            <person name="Su S."/>
            <person name="Wu J."/>
        </authorList>
    </citation>
    <scope>NUCLEOTIDE SEQUENCE [LARGE SCALE GENOMIC DNA]</scope>
    <source>
        <tissue evidence="1">Pupae without intestine</tissue>
    </source>
</reference>
<dbReference type="OrthoDB" id="8195427at2759"/>
<dbReference type="AlphaFoldDB" id="A0A2A3E271"/>
<dbReference type="STRING" id="94128.A0A2A3E271"/>
<gene>
    <name evidence="1" type="ORF">APICC_08915</name>
</gene>
<dbReference type="Pfam" id="PF14223">
    <property type="entry name" value="Retrotran_gag_2"/>
    <property type="match status" value="1"/>
</dbReference>
<evidence type="ECO:0000313" key="2">
    <source>
        <dbReference type="Proteomes" id="UP000242457"/>
    </source>
</evidence>
<proteinExistence type="predicted"/>